<keyword evidence="8 11" id="KW-0067">ATP-binding</keyword>
<dbReference type="InterPro" id="IPR021029">
    <property type="entry name" value="DNA_pol_III_tau_dom-5"/>
</dbReference>
<dbReference type="GO" id="GO:0003677">
    <property type="term" value="F:DNA binding"/>
    <property type="evidence" value="ECO:0007669"/>
    <property type="project" value="InterPro"/>
</dbReference>
<evidence type="ECO:0000313" key="15">
    <source>
        <dbReference type="Proteomes" id="UP000014115"/>
    </source>
</evidence>
<evidence type="ECO:0000256" key="11">
    <source>
        <dbReference type="RuleBase" id="RU364063"/>
    </source>
</evidence>
<dbReference type="FunFam" id="1.20.272.10:FF:000003">
    <property type="entry name" value="DNA polymerase III subunit gamma/tau"/>
    <property type="match status" value="1"/>
</dbReference>
<feature type="compositionally biased region" description="Low complexity" evidence="12">
    <location>
        <begin position="397"/>
        <end position="429"/>
    </location>
</feature>
<accession>K2KYP9</accession>
<dbReference type="PANTHER" id="PTHR11669:SF0">
    <property type="entry name" value="PROTEIN STICHEL-LIKE 2"/>
    <property type="match status" value="1"/>
</dbReference>
<dbReference type="InterPro" id="IPR027417">
    <property type="entry name" value="P-loop_NTPase"/>
</dbReference>
<dbReference type="Pfam" id="PF12170">
    <property type="entry name" value="DNA_pol3_tau_5"/>
    <property type="match status" value="1"/>
</dbReference>
<dbReference type="Pfam" id="PF12169">
    <property type="entry name" value="DNA_pol3_gamma3"/>
    <property type="match status" value="1"/>
</dbReference>
<comment type="caution">
    <text evidence="14">The sequence shown here is derived from an EMBL/GenBank/DDBJ whole genome shotgun (WGS) entry which is preliminary data.</text>
</comment>
<keyword evidence="15" id="KW-1185">Reference proteome</keyword>
<evidence type="ECO:0000256" key="4">
    <source>
        <dbReference type="ARBA" id="ARBA00022705"/>
    </source>
</evidence>
<dbReference type="SMART" id="SM00382">
    <property type="entry name" value="AAA"/>
    <property type="match status" value="1"/>
</dbReference>
<dbReference type="Gene3D" id="1.10.8.60">
    <property type="match status" value="1"/>
</dbReference>
<dbReference type="AlphaFoldDB" id="K2KYP9"/>
<dbReference type="RefSeq" id="WP_008489206.1">
    <property type="nucleotide sequence ID" value="NZ_AMRG01000011.1"/>
</dbReference>
<comment type="catalytic activity">
    <reaction evidence="10 11">
        <text>DNA(n) + a 2'-deoxyribonucleoside 5'-triphosphate = DNA(n+1) + diphosphate</text>
        <dbReference type="Rhea" id="RHEA:22508"/>
        <dbReference type="Rhea" id="RHEA-COMP:17339"/>
        <dbReference type="Rhea" id="RHEA-COMP:17340"/>
        <dbReference type="ChEBI" id="CHEBI:33019"/>
        <dbReference type="ChEBI" id="CHEBI:61560"/>
        <dbReference type="ChEBI" id="CHEBI:173112"/>
        <dbReference type="EC" id="2.7.7.7"/>
    </reaction>
</comment>
<dbReference type="InterPro" id="IPR003593">
    <property type="entry name" value="AAA+_ATPase"/>
</dbReference>
<keyword evidence="9 11" id="KW-0239">DNA-directed DNA polymerase</keyword>
<dbReference type="PATRIC" id="fig|740709.3.peg.1939"/>
<organism evidence="14 15">
    <name type="scientific">Idiomarina xiamenensis 10-D-4</name>
    <dbReference type="NCBI Taxonomy" id="740709"/>
    <lineage>
        <taxon>Bacteria</taxon>
        <taxon>Pseudomonadati</taxon>
        <taxon>Pseudomonadota</taxon>
        <taxon>Gammaproteobacteria</taxon>
        <taxon>Alteromonadales</taxon>
        <taxon>Idiomarinaceae</taxon>
        <taxon>Idiomarina</taxon>
    </lineage>
</organism>
<evidence type="ECO:0000256" key="12">
    <source>
        <dbReference type="SAM" id="MobiDB-lite"/>
    </source>
</evidence>
<feature type="region of interest" description="Disordered" evidence="12">
    <location>
        <begin position="366"/>
        <end position="443"/>
    </location>
</feature>
<evidence type="ECO:0000256" key="5">
    <source>
        <dbReference type="ARBA" id="ARBA00022723"/>
    </source>
</evidence>
<evidence type="ECO:0000256" key="9">
    <source>
        <dbReference type="ARBA" id="ARBA00022932"/>
    </source>
</evidence>
<dbReference type="CDD" id="cd00009">
    <property type="entry name" value="AAA"/>
    <property type="match status" value="1"/>
</dbReference>
<evidence type="ECO:0000259" key="13">
    <source>
        <dbReference type="SMART" id="SM00382"/>
    </source>
</evidence>
<gene>
    <name evidence="11" type="primary">dnaX</name>
    <name evidence="14" type="ORF">A10D4_09579</name>
</gene>
<dbReference type="FunFam" id="1.10.8.60:FF:000013">
    <property type="entry name" value="DNA polymerase III subunit gamma/tau"/>
    <property type="match status" value="1"/>
</dbReference>
<evidence type="ECO:0000256" key="10">
    <source>
        <dbReference type="ARBA" id="ARBA00049244"/>
    </source>
</evidence>
<dbReference type="eggNOG" id="COG2812">
    <property type="taxonomic scope" value="Bacteria"/>
</dbReference>
<dbReference type="NCBIfam" id="TIGR02397">
    <property type="entry name" value="dnaX_nterm"/>
    <property type="match status" value="1"/>
</dbReference>
<comment type="subunit">
    <text evidence="11">DNA polymerase III contains a core (composed of alpha, epsilon and theta chains) that associates with a tau subunit. This core dimerizes to form the POLIII' complex. PolIII' associates with the gamma complex (composed of gamma, delta, delta', psi and chi chains) and with the beta chain to form the complete DNA polymerase III complex.</text>
</comment>
<evidence type="ECO:0000256" key="6">
    <source>
        <dbReference type="ARBA" id="ARBA00022741"/>
    </source>
</evidence>
<protein>
    <recommendedName>
        <fullName evidence="11">DNA polymerase III subunit gamma/tau</fullName>
        <ecNumber evidence="11">2.7.7.7</ecNumber>
    </recommendedName>
</protein>
<evidence type="ECO:0000256" key="3">
    <source>
        <dbReference type="ARBA" id="ARBA00022695"/>
    </source>
</evidence>
<feature type="compositionally biased region" description="Polar residues" evidence="12">
    <location>
        <begin position="369"/>
        <end position="396"/>
    </location>
</feature>
<feature type="compositionally biased region" description="Low complexity" evidence="12">
    <location>
        <begin position="470"/>
        <end position="484"/>
    </location>
</feature>
<keyword evidence="7" id="KW-0862">Zinc</keyword>
<dbReference type="GO" id="GO:0006261">
    <property type="term" value="P:DNA-templated DNA replication"/>
    <property type="evidence" value="ECO:0007669"/>
    <property type="project" value="TreeGrafter"/>
</dbReference>
<keyword evidence="2 11" id="KW-0808">Transferase</keyword>
<keyword evidence="5" id="KW-0479">Metal-binding</keyword>
<evidence type="ECO:0000313" key="14">
    <source>
        <dbReference type="EMBL" id="EKE82845.1"/>
    </source>
</evidence>
<proteinExistence type="inferred from homology"/>
<dbReference type="EMBL" id="AMRG01000011">
    <property type="protein sequence ID" value="EKE82845.1"/>
    <property type="molecule type" value="Genomic_DNA"/>
</dbReference>
<comment type="similarity">
    <text evidence="1 11">Belongs to the DnaX/STICHEL family.</text>
</comment>
<dbReference type="InterPro" id="IPR038249">
    <property type="entry name" value="PolIII_tau_V_sf"/>
</dbReference>
<dbReference type="InterPro" id="IPR012763">
    <property type="entry name" value="DNA_pol_III_sug/sutau_N"/>
</dbReference>
<dbReference type="GO" id="GO:0003887">
    <property type="term" value="F:DNA-directed DNA polymerase activity"/>
    <property type="evidence" value="ECO:0007669"/>
    <property type="project" value="UniProtKB-KW"/>
</dbReference>
<keyword evidence="6 11" id="KW-0547">Nucleotide-binding</keyword>
<keyword evidence="4 11" id="KW-0235">DNA replication</keyword>
<dbReference type="OrthoDB" id="9810148at2"/>
<dbReference type="Gene3D" id="3.40.50.300">
    <property type="entry name" value="P-loop containing nucleotide triphosphate hydrolases"/>
    <property type="match status" value="1"/>
</dbReference>
<dbReference type="Gene3D" id="3.30.300.150">
    <property type="entry name" value="DNA polymerase III, tau subunit, domain V"/>
    <property type="match status" value="1"/>
</dbReference>
<feature type="domain" description="AAA+ ATPase" evidence="13">
    <location>
        <begin position="37"/>
        <end position="178"/>
    </location>
</feature>
<dbReference type="Pfam" id="PF22608">
    <property type="entry name" value="DNAX_ATPase_lid"/>
    <property type="match status" value="1"/>
</dbReference>
<dbReference type="PRINTS" id="PR00300">
    <property type="entry name" value="CLPPROTEASEA"/>
</dbReference>
<dbReference type="GO" id="GO:0005524">
    <property type="term" value="F:ATP binding"/>
    <property type="evidence" value="ECO:0007669"/>
    <property type="project" value="UniProtKB-KW"/>
</dbReference>
<feature type="region of interest" description="Disordered" evidence="12">
    <location>
        <begin position="508"/>
        <end position="534"/>
    </location>
</feature>
<dbReference type="GO" id="GO:0046872">
    <property type="term" value="F:metal ion binding"/>
    <property type="evidence" value="ECO:0007669"/>
    <property type="project" value="UniProtKB-KW"/>
</dbReference>
<evidence type="ECO:0000256" key="2">
    <source>
        <dbReference type="ARBA" id="ARBA00022679"/>
    </source>
</evidence>
<dbReference type="InterPro" id="IPR050238">
    <property type="entry name" value="DNA_Rep/Repair_Clamp_Loader"/>
</dbReference>
<dbReference type="InterPro" id="IPR001270">
    <property type="entry name" value="ClpA/B"/>
</dbReference>
<dbReference type="EC" id="2.7.7.7" evidence="11"/>
<dbReference type="SUPFAM" id="SSF48019">
    <property type="entry name" value="post-AAA+ oligomerization domain-like"/>
    <property type="match status" value="1"/>
</dbReference>
<feature type="region of interest" description="Disordered" evidence="12">
    <location>
        <begin position="463"/>
        <end position="491"/>
    </location>
</feature>
<dbReference type="FunFam" id="3.40.50.300:FF:000014">
    <property type="entry name" value="DNA polymerase III subunit gamma/tau"/>
    <property type="match status" value="1"/>
</dbReference>
<dbReference type="NCBIfam" id="NF005942">
    <property type="entry name" value="PRK07994.1"/>
    <property type="match status" value="1"/>
</dbReference>
<comment type="function">
    <text evidence="11">DNA polymerase III is a complex, multichain enzyme responsible for most of the replicative synthesis in bacteria. This DNA polymerase also exhibits 3' to 5' exonuclease activity.</text>
</comment>
<sequence>MSYQVLARKWRPRTFEQVVGQQHVLQPLLSALTNQRLHHAYLFTGTRGVGKTTIARILAKSLNCETGVTATPCGQCSACQEIDAGRFVDLLEIDAASRTKVEDTRELLDNVQYRPTRGRYKVYLIDEVHMLSRHSFNALLKTLEEPPEHVKFLLATTDPQKLPITVLSRCLQFNLKALTPVEIGEHVQHVLAQEAIPFAEVAVAALARAAKGSLRDALSLTDQAIAQGDQQVSEAAVQAMLGSVPQTDLQQLIRALINGDSIDVFQQLDSIAAVTPDLSGLLDELQRFVHQLALYQVVPAANSVFDLSDDSRQLATQLPDTLLQVYYRIILEGRRELAHALDVRSGVEMTLLRLLAFRPYQDNGEVEQASKQSVEQTDAETSTPPASGLSRNLSSDLSSHLSATPTSATSTTASTPTAAATHAAPALSSEVDVERESDAETDDDAGNELAEQMYAIEQEAEQLTQQAPISASATPAVTTEPVAANSTHSDGVENDLAQLLATRSQLRQKKNADKDKPLNTPPPSTPSPASTLTADFPADNAEQAASNSELTQAEAIAEQAQAMTEAADPALLAQLPEQIDIDIRSAAQLDRWSAVLDNLEIAGLTRQILIHSQLQQSGDVYQLLIAPDQARLIGPQNEEQIRQQLQQLIGDSELQLIAQQPAQPTPYLIQQRINQLRLQRAKQQLADDVGLQALQQRFGAQLLTESINAL</sequence>
<dbReference type="InterPro" id="IPR022754">
    <property type="entry name" value="DNA_pol_III_gamma-3"/>
</dbReference>
<dbReference type="GO" id="GO:0009360">
    <property type="term" value="C:DNA polymerase III complex"/>
    <property type="evidence" value="ECO:0007669"/>
    <property type="project" value="InterPro"/>
</dbReference>
<dbReference type="Proteomes" id="UP000014115">
    <property type="component" value="Unassembled WGS sequence"/>
</dbReference>
<dbReference type="SUPFAM" id="SSF52540">
    <property type="entry name" value="P-loop containing nucleoside triphosphate hydrolases"/>
    <property type="match status" value="1"/>
</dbReference>
<name>K2KYP9_9GAMM</name>
<dbReference type="InterPro" id="IPR045085">
    <property type="entry name" value="HLD_clamp_pol_III_gamma_tau"/>
</dbReference>
<evidence type="ECO:0000256" key="7">
    <source>
        <dbReference type="ARBA" id="ARBA00022833"/>
    </source>
</evidence>
<dbReference type="PANTHER" id="PTHR11669">
    <property type="entry name" value="REPLICATION FACTOR C / DNA POLYMERASE III GAMMA-TAU SUBUNIT"/>
    <property type="match status" value="1"/>
</dbReference>
<dbReference type="NCBIfam" id="NF004046">
    <property type="entry name" value="PRK05563.1"/>
    <property type="match status" value="1"/>
</dbReference>
<evidence type="ECO:0000256" key="1">
    <source>
        <dbReference type="ARBA" id="ARBA00006360"/>
    </source>
</evidence>
<dbReference type="Pfam" id="PF13177">
    <property type="entry name" value="DNA_pol3_delta2"/>
    <property type="match status" value="1"/>
</dbReference>
<dbReference type="Gene3D" id="1.20.272.10">
    <property type="match status" value="1"/>
</dbReference>
<keyword evidence="3 11" id="KW-0548">Nucleotidyltransferase</keyword>
<reference evidence="14 15" key="1">
    <citation type="journal article" date="2012" name="J. Bacteriol.">
        <title>Genome Sequence of Idiomarina xiamenensis Type Strain 10-D-4.</title>
        <authorList>
            <person name="Lai Q."/>
            <person name="Wang L."/>
            <person name="Wang W."/>
            <person name="Shao Z."/>
        </authorList>
    </citation>
    <scope>NUCLEOTIDE SEQUENCE [LARGE SCALE GENOMIC DNA]</scope>
    <source>
        <strain evidence="14 15">10-D-4</strain>
    </source>
</reference>
<dbReference type="STRING" id="740709.A10D4_09579"/>
<dbReference type="InterPro" id="IPR008921">
    <property type="entry name" value="DNA_pol3_clamp-load_cplx_C"/>
</dbReference>
<evidence type="ECO:0000256" key="8">
    <source>
        <dbReference type="ARBA" id="ARBA00022840"/>
    </source>
</evidence>